<accession>A0AA97PQ32</accession>
<feature type="signal peptide" evidence="2">
    <location>
        <begin position="1"/>
        <end position="20"/>
    </location>
</feature>
<feature type="region of interest" description="Disordered" evidence="1">
    <location>
        <begin position="584"/>
        <end position="606"/>
    </location>
</feature>
<keyword evidence="2" id="KW-0732">Signal</keyword>
<feature type="chain" id="PRO_5041725253" evidence="2">
    <location>
        <begin position="21"/>
        <end position="606"/>
    </location>
</feature>
<sequence>MVRIAAVAAFYSALAGVSRAAVFEKADYDSGAVHHRIMEMKVKQWDAQIASGQMNSFQYPELGYTKCENGFAAAIPGDFNSTFRCNNIDLYHFLSHADLGSKEGQGSSSWGWTSADGREFVAIGQFDGTAFAEITSEGKLSYLGRLPQFDSIGSRWREIRVVKDIMVVGSEAIEHGIQFFDMKKLLDLDPASPKTFTQEELTGHWDELPVGRTHNVVVNEELGYAIACGSVGGNETIRVRPNDLPCKGGLIYLDISDPTKPFSPGCAAGDGYVHDAECLVYRGPDKRYEGRDICYGYNEDTLTIYDVTDKNGNVTNIISIVSFPGAEYIHQGAVLDKMNQEYLLLDDEFDERDADVGPMTRGLPTTHIFDIRDLENPVYTGNFAHRTRGIDHNQYVFDGFVYQSNYGNGLNVWDVSSIPSDPTGGSVCEAGFIDIYPEDDENEGSGSVAFLGSWSHYAGFKSGFIFVHTIERGSFVVKMTDKACPKPKTCSADNCMRALRASHIPGRLEASTDFCHDFLTRQYMDTAGVPSYAVDACGGAAAAPPPPVEDDDDTCPDDNAPPAPTQAPVVVSRVSSACACIPTKPVPELPRTTSRPPVPTVLPDRR</sequence>
<reference evidence="3" key="1">
    <citation type="journal article" date="2012" name="PLoS Genet.">
        <title>Comparative analysis of the genomes of two field isolates of the rice blast fungus Magnaporthe oryzae.</title>
        <authorList>
            <person name="Xue M."/>
            <person name="Yang J."/>
            <person name="Li Z."/>
            <person name="Hu S."/>
            <person name="Yao N."/>
            <person name="Dean R.A."/>
            <person name="Zhao W."/>
            <person name="Shen M."/>
            <person name="Zhang H."/>
            <person name="Li C."/>
            <person name="Liu L."/>
            <person name="Cao L."/>
            <person name="Xu X."/>
            <person name="Xing Y."/>
            <person name="Hsiang T."/>
            <person name="Zhang Z."/>
            <person name="Xu J.R."/>
            <person name="Peng Y.L."/>
        </authorList>
    </citation>
    <scope>NUCLEOTIDE SEQUENCE</scope>
    <source>
        <strain evidence="3">Y34</strain>
    </source>
</reference>
<dbReference type="GO" id="GO:0005576">
    <property type="term" value="C:extracellular region"/>
    <property type="evidence" value="ECO:0007669"/>
    <property type="project" value="TreeGrafter"/>
</dbReference>
<evidence type="ECO:0000256" key="2">
    <source>
        <dbReference type="SAM" id="SignalP"/>
    </source>
</evidence>
<dbReference type="EMBL" id="JH793364">
    <property type="protein sequence ID" value="ELQ42901.1"/>
    <property type="molecule type" value="Genomic_DNA"/>
</dbReference>
<proteinExistence type="predicted"/>
<dbReference type="PANTHER" id="PTHR38787:SF3">
    <property type="entry name" value="REGULATORY P DOMAIN-CONTAINING PROTEIN"/>
    <property type="match status" value="1"/>
</dbReference>
<organism evidence="3">
    <name type="scientific">Pyricularia oryzae (strain Y34)</name>
    <name type="common">Rice blast fungus</name>
    <name type="synonym">Magnaporthe oryzae</name>
    <dbReference type="NCBI Taxonomy" id="1143189"/>
    <lineage>
        <taxon>Eukaryota</taxon>
        <taxon>Fungi</taxon>
        <taxon>Dikarya</taxon>
        <taxon>Ascomycota</taxon>
        <taxon>Pezizomycotina</taxon>
        <taxon>Sordariomycetes</taxon>
        <taxon>Sordariomycetidae</taxon>
        <taxon>Magnaporthales</taxon>
        <taxon>Pyriculariaceae</taxon>
        <taxon>Pyricularia</taxon>
    </lineage>
</organism>
<dbReference type="PANTHER" id="PTHR38787">
    <property type="entry name" value="REGULATORY P DOMAIN-CONTAINING PROTEIN"/>
    <property type="match status" value="1"/>
</dbReference>
<dbReference type="AlphaFoldDB" id="A0AA97PQ32"/>
<name>A0AA97PQ32_PYRO3</name>
<dbReference type="InterPro" id="IPR027589">
    <property type="entry name" value="Choice_anch_B"/>
</dbReference>
<dbReference type="NCBIfam" id="TIGR04312">
    <property type="entry name" value="choice_anch_B"/>
    <property type="match status" value="1"/>
</dbReference>
<evidence type="ECO:0000313" key="3">
    <source>
        <dbReference type="EMBL" id="ELQ42901.1"/>
    </source>
</evidence>
<evidence type="ECO:0000256" key="1">
    <source>
        <dbReference type="SAM" id="MobiDB-lite"/>
    </source>
</evidence>
<dbReference type="Proteomes" id="UP000011086">
    <property type="component" value="Unassembled WGS sequence"/>
</dbReference>
<feature type="region of interest" description="Disordered" evidence="1">
    <location>
        <begin position="541"/>
        <end position="568"/>
    </location>
</feature>
<protein>
    <submittedName>
        <fullName evidence="3">Uncharacterized protein</fullName>
    </submittedName>
</protein>
<gene>
    <name evidence="3" type="ORF">OOU_Y34scaffold00187g4</name>
</gene>